<organism evidence="19 20">
    <name type="scientific">Hymenobacter glacieicola</name>
    <dbReference type="NCBI Taxonomy" id="1562124"/>
    <lineage>
        <taxon>Bacteria</taxon>
        <taxon>Pseudomonadati</taxon>
        <taxon>Bacteroidota</taxon>
        <taxon>Cytophagia</taxon>
        <taxon>Cytophagales</taxon>
        <taxon>Hymenobacteraceae</taxon>
        <taxon>Hymenobacter</taxon>
    </lineage>
</organism>
<name>A0ABQ1X2X9_9BACT</name>
<keyword evidence="5" id="KW-0410">Iron transport</keyword>
<protein>
    <submittedName>
        <fullName evidence="19">TonB-dependent receptor</fullName>
    </submittedName>
</protein>
<dbReference type="Gene3D" id="2.40.170.20">
    <property type="entry name" value="TonB-dependent receptor, beta-barrel domain"/>
    <property type="match status" value="1"/>
</dbReference>
<evidence type="ECO:0000256" key="14">
    <source>
        <dbReference type="PROSITE-ProRule" id="PRU01360"/>
    </source>
</evidence>
<dbReference type="NCBIfam" id="TIGR01783">
    <property type="entry name" value="TonB-siderophor"/>
    <property type="match status" value="1"/>
</dbReference>
<evidence type="ECO:0000256" key="1">
    <source>
        <dbReference type="ARBA" id="ARBA00004571"/>
    </source>
</evidence>
<evidence type="ECO:0000256" key="6">
    <source>
        <dbReference type="ARBA" id="ARBA00022692"/>
    </source>
</evidence>
<keyword evidence="20" id="KW-1185">Reference proteome</keyword>
<dbReference type="RefSeq" id="WP_188559097.1">
    <property type="nucleotide sequence ID" value="NZ_BMGS01000009.1"/>
</dbReference>
<dbReference type="PANTHER" id="PTHR32552:SF68">
    <property type="entry name" value="FERRICHROME OUTER MEMBRANE TRANSPORTER_PHAGE RECEPTOR"/>
    <property type="match status" value="1"/>
</dbReference>
<keyword evidence="8" id="KW-0408">Iron</keyword>
<dbReference type="InterPro" id="IPR036942">
    <property type="entry name" value="Beta-barrel_TonB_sf"/>
</dbReference>
<dbReference type="Pfam" id="PF07715">
    <property type="entry name" value="Plug"/>
    <property type="match status" value="1"/>
</dbReference>
<evidence type="ECO:0000256" key="10">
    <source>
        <dbReference type="ARBA" id="ARBA00023077"/>
    </source>
</evidence>
<evidence type="ECO:0000259" key="17">
    <source>
        <dbReference type="Pfam" id="PF00593"/>
    </source>
</evidence>
<keyword evidence="10 15" id="KW-0798">TonB box</keyword>
<keyword evidence="4 14" id="KW-1134">Transmembrane beta strand</keyword>
<dbReference type="EMBL" id="BMGS01000009">
    <property type="protein sequence ID" value="GGG55298.1"/>
    <property type="molecule type" value="Genomic_DNA"/>
</dbReference>
<dbReference type="Pfam" id="PF00593">
    <property type="entry name" value="TonB_dep_Rec_b-barrel"/>
    <property type="match status" value="1"/>
</dbReference>
<dbReference type="InterPro" id="IPR000531">
    <property type="entry name" value="Beta-barrel_TonB"/>
</dbReference>
<comment type="caution">
    <text evidence="19">The sequence shown here is derived from an EMBL/GenBank/DDBJ whole genome shotgun (WGS) entry which is preliminary data.</text>
</comment>
<feature type="domain" description="TonB-dependent receptor-like beta-barrel" evidence="17">
    <location>
        <begin position="417"/>
        <end position="790"/>
    </location>
</feature>
<evidence type="ECO:0000256" key="9">
    <source>
        <dbReference type="ARBA" id="ARBA00023065"/>
    </source>
</evidence>
<dbReference type="InterPro" id="IPR010105">
    <property type="entry name" value="TonB_sidphr_rcpt"/>
</dbReference>
<keyword evidence="12 19" id="KW-0675">Receptor</keyword>
<evidence type="ECO:0000256" key="16">
    <source>
        <dbReference type="SAM" id="SignalP"/>
    </source>
</evidence>
<comment type="similarity">
    <text evidence="2 14 15">Belongs to the TonB-dependent receptor family.</text>
</comment>
<dbReference type="SUPFAM" id="SSF56935">
    <property type="entry name" value="Porins"/>
    <property type="match status" value="1"/>
</dbReference>
<dbReference type="Pfam" id="PF13715">
    <property type="entry name" value="CarbopepD_reg_2"/>
    <property type="match status" value="1"/>
</dbReference>
<proteinExistence type="inferred from homology"/>
<feature type="chain" id="PRO_5046615997" evidence="16">
    <location>
        <begin position="23"/>
        <end position="818"/>
    </location>
</feature>
<sequence length="818" mass="89178">MNTLHHLGLISILSVCALSASAQQTGSIKGTITTADGRPAEAVTVGLKSRGQGAITNNQGQFVIERVRDGQYTVVVTAVGLKSEERAVTVSGGQSVSLDFSLTENAEQLREVVVNGARVNRFARKESVDVNKMPLSNLENPQVYATVGKELLTEQLVFSVDEATRNAPGVQKMWEPTGRSGDGGSFYASRGFVVSSQLRNGVAGGVTSTIDAANLEKLEVIKGPSATLYGSALTSYGGLLNRVTKKPFDRFGGEAAVAAGSYGFHRASVDVNTPLNAAKTLAFRLNGAYTYEDNFQNAGYTGFAKDLALAPSLQFQPTDRLTINLDAELYRSTNVGKQLIYLYFLDKVDNFGFSRADQAPLDYRQSYQGPGLTQDSRSTNLFGQVRYRISPSFTSTTYLTSSRSYSEGNGPYFYLASDIALGKSTTPGVSSLIRADQSTEDSRRQTYQVQQLFNGDFHVGGLRNRVVLGLDFLRLDSDIEFFGGQIDVVPLNVPGYNYRTFNRSTVEATYGAAAPGRYPVTTKINTYSAFVSDVLNLTDKLSVLAAVRVDRYDNKGGILYTPVPAYKQTAVSPKFGLVYQPVKDRVSVFANYQNSFNNQNSSYLNAELQSFVTKPERANQVEGGVKLDAAGGRLSATVSYYDIRVQNVLRTLYTVITPDSTTLTISAQDGTQWSRGTELSLTANPVPGLNLVGGFAYNYSKFVNTNENVNGRRPNTASSPYLANLWVSYRQPEGRLKGLGLGFGGNYASENKILNSVSQGVFTLPSYTVLNASAFYDLPHYRFAVKVDNLTNEHYWIGYTTFNAQKLRSIIGSVAYKF</sequence>
<evidence type="ECO:0000256" key="13">
    <source>
        <dbReference type="ARBA" id="ARBA00023237"/>
    </source>
</evidence>
<evidence type="ECO:0000256" key="5">
    <source>
        <dbReference type="ARBA" id="ARBA00022496"/>
    </source>
</evidence>
<dbReference type="InterPro" id="IPR037066">
    <property type="entry name" value="Plug_dom_sf"/>
</dbReference>
<evidence type="ECO:0000313" key="19">
    <source>
        <dbReference type="EMBL" id="GGG55298.1"/>
    </source>
</evidence>
<keyword evidence="9" id="KW-0406">Ion transport</keyword>
<keyword evidence="7 16" id="KW-0732">Signal</keyword>
<evidence type="ECO:0000256" key="2">
    <source>
        <dbReference type="ARBA" id="ARBA00009810"/>
    </source>
</evidence>
<gene>
    <name evidence="19" type="ORF">GCM10011378_34370</name>
</gene>
<dbReference type="Proteomes" id="UP000601361">
    <property type="component" value="Unassembled WGS sequence"/>
</dbReference>
<evidence type="ECO:0000256" key="3">
    <source>
        <dbReference type="ARBA" id="ARBA00022448"/>
    </source>
</evidence>
<evidence type="ECO:0000313" key="20">
    <source>
        <dbReference type="Proteomes" id="UP000601361"/>
    </source>
</evidence>
<evidence type="ECO:0000256" key="12">
    <source>
        <dbReference type="ARBA" id="ARBA00023170"/>
    </source>
</evidence>
<evidence type="ECO:0000256" key="11">
    <source>
        <dbReference type="ARBA" id="ARBA00023136"/>
    </source>
</evidence>
<keyword evidence="6 14" id="KW-0812">Transmembrane</keyword>
<feature type="signal peptide" evidence="16">
    <location>
        <begin position="1"/>
        <end position="22"/>
    </location>
</feature>
<keyword evidence="13 14" id="KW-0998">Cell outer membrane</keyword>
<dbReference type="InterPro" id="IPR012910">
    <property type="entry name" value="Plug_dom"/>
</dbReference>
<evidence type="ECO:0000256" key="4">
    <source>
        <dbReference type="ARBA" id="ARBA00022452"/>
    </source>
</evidence>
<reference evidence="20" key="1">
    <citation type="journal article" date="2019" name="Int. J. Syst. Evol. Microbiol.">
        <title>The Global Catalogue of Microorganisms (GCM) 10K type strain sequencing project: providing services to taxonomists for standard genome sequencing and annotation.</title>
        <authorList>
            <consortium name="The Broad Institute Genomics Platform"/>
            <consortium name="The Broad Institute Genome Sequencing Center for Infectious Disease"/>
            <person name="Wu L."/>
            <person name="Ma J."/>
        </authorList>
    </citation>
    <scope>NUCLEOTIDE SEQUENCE [LARGE SCALE GENOMIC DNA]</scope>
    <source>
        <strain evidence="20">CGMCC 1.12990</strain>
    </source>
</reference>
<dbReference type="Gene3D" id="2.170.130.10">
    <property type="entry name" value="TonB-dependent receptor, plug domain"/>
    <property type="match status" value="1"/>
</dbReference>
<dbReference type="SUPFAM" id="SSF49452">
    <property type="entry name" value="Starch-binding domain-like"/>
    <property type="match status" value="1"/>
</dbReference>
<evidence type="ECO:0000256" key="7">
    <source>
        <dbReference type="ARBA" id="ARBA00022729"/>
    </source>
</evidence>
<dbReference type="PANTHER" id="PTHR32552">
    <property type="entry name" value="FERRICHROME IRON RECEPTOR-RELATED"/>
    <property type="match status" value="1"/>
</dbReference>
<feature type="domain" description="TonB-dependent receptor plug" evidence="18">
    <location>
        <begin position="139"/>
        <end position="232"/>
    </location>
</feature>
<comment type="subcellular location">
    <subcellularLocation>
        <location evidence="1 14">Cell outer membrane</location>
        <topology evidence="1 14">Multi-pass membrane protein</topology>
    </subcellularLocation>
</comment>
<evidence type="ECO:0000259" key="18">
    <source>
        <dbReference type="Pfam" id="PF07715"/>
    </source>
</evidence>
<dbReference type="PROSITE" id="PS52016">
    <property type="entry name" value="TONB_DEPENDENT_REC_3"/>
    <property type="match status" value="1"/>
</dbReference>
<accession>A0ABQ1X2X9</accession>
<dbReference type="InterPro" id="IPR013784">
    <property type="entry name" value="Carb-bd-like_fold"/>
</dbReference>
<dbReference type="InterPro" id="IPR039426">
    <property type="entry name" value="TonB-dep_rcpt-like"/>
</dbReference>
<dbReference type="Gene3D" id="2.60.40.1120">
    <property type="entry name" value="Carboxypeptidase-like, regulatory domain"/>
    <property type="match status" value="1"/>
</dbReference>
<keyword evidence="3 14" id="KW-0813">Transport</keyword>
<evidence type="ECO:0000256" key="15">
    <source>
        <dbReference type="RuleBase" id="RU003357"/>
    </source>
</evidence>
<keyword evidence="11 14" id="KW-0472">Membrane</keyword>
<dbReference type="CDD" id="cd01347">
    <property type="entry name" value="ligand_gated_channel"/>
    <property type="match status" value="1"/>
</dbReference>
<evidence type="ECO:0000256" key="8">
    <source>
        <dbReference type="ARBA" id="ARBA00023004"/>
    </source>
</evidence>